<proteinExistence type="inferred from homology"/>
<dbReference type="InterPro" id="IPR023393">
    <property type="entry name" value="START-like_dom_sf"/>
</dbReference>
<evidence type="ECO:0000313" key="4">
    <source>
        <dbReference type="Proteomes" id="UP001060325"/>
    </source>
</evidence>
<dbReference type="InterPro" id="IPR013538">
    <property type="entry name" value="ASHA1/2-like_C"/>
</dbReference>
<evidence type="ECO:0000313" key="3">
    <source>
        <dbReference type="EMBL" id="UTT41581.1"/>
    </source>
</evidence>
<protein>
    <submittedName>
        <fullName evidence="3">SRPBCC domain-containing protein</fullName>
    </submittedName>
</protein>
<dbReference type="RefSeq" id="WP_255176329.1">
    <property type="nucleotide sequence ID" value="NZ_CP101462.1"/>
</dbReference>
<evidence type="ECO:0000256" key="1">
    <source>
        <dbReference type="ARBA" id="ARBA00006817"/>
    </source>
</evidence>
<dbReference type="Pfam" id="PF08327">
    <property type="entry name" value="AHSA1"/>
    <property type="match status" value="1"/>
</dbReference>
<gene>
    <name evidence="3" type="ORF">NMQ00_08365</name>
</gene>
<feature type="domain" description="Activator of Hsp90 ATPase homologue 1/2-like C-terminal" evidence="2">
    <location>
        <begin position="14"/>
        <end position="152"/>
    </location>
</feature>
<dbReference type="Proteomes" id="UP001060325">
    <property type="component" value="Chromosome"/>
</dbReference>
<name>A0ABY5FJC4_9BACL</name>
<evidence type="ECO:0000259" key="2">
    <source>
        <dbReference type="Pfam" id="PF08327"/>
    </source>
</evidence>
<organism evidence="3 4">
    <name type="scientific">Exiguobacterium aurantiacum</name>
    <dbReference type="NCBI Taxonomy" id="33987"/>
    <lineage>
        <taxon>Bacteria</taxon>
        <taxon>Bacillati</taxon>
        <taxon>Bacillota</taxon>
        <taxon>Bacilli</taxon>
        <taxon>Bacillales</taxon>
        <taxon>Bacillales Family XII. Incertae Sedis</taxon>
        <taxon>Exiguobacterium</taxon>
    </lineage>
</organism>
<comment type="similarity">
    <text evidence="1">Belongs to the AHA1 family.</text>
</comment>
<accession>A0ABY5FJC4</accession>
<dbReference type="Gene3D" id="3.30.530.20">
    <property type="match status" value="1"/>
</dbReference>
<dbReference type="SUPFAM" id="SSF55961">
    <property type="entry name" value="Bet v1-like"/>
    <property type="match status" value="1"/>
</dbReference>
<sequence>MNRRIDTARTWMEAPPDRIYQAFLDQEELVKWLPPEGMSARATVFEPWIGGTYQLVLTYEEIDFASGKTTDRTDVSNGRFLDLVPGLKIVQVGTFESTDPDFAGEMTQTWYLEALDGGTRITIVCENVPPGIQKQNHDTGLRSTLDNLARYLTND</sequence>
<keyword evidence="4" id="KW-1185">Reference proteome</keyword>
<reference evidence="3" key="1">
    <citation type="submission" date="2022-07" db="EMBL/GenBank/DDBJ databases">
        <title>Complete genome of CX2.</title>
        <authorList>
            <person name="Cao G."/>
        </authorList>
    </citation>
    <scope>NUCLEOTIDE SEQUENCE</scope>
    <source>
        <strain evidence="3">CX2</strain>
    </source>
</reference>
<dbReference type="EMBL" id="CP101462">
    <property type="protein sequence ID" value="UTT41581.1"/>
    <property type="molecule type" value="Genomic_DNA"/>
</dbReference>